<evidence type="ECO:0000256" key="1">
    <source>
        <dbReference type="ARBA" id="ARBA00022679"/>
    </source>
</evidence>
<dbReference type="InterPro" id="IPR027417">
    <property type="entry name" value="P-loop_NTPase"/>
</dbReference>
<keyword evidence="1" id="KW-0808">Transferase</keyword>
<comment type="caution">
    <text evidence="2">The sequence shown here is derived from an EMBL/GenBank/DDBJ whole genome shotgun (WGS) entry which is preliminary data.</text>
</comment>
<proteinExistence type="predicted"/>
<dbReference type="OrthoDB" id="9815894at2"/>
<dbReference type="Gene3D" id="3.40.50.300">
    <property type="entry name" value="P-loop containing nucleotide triphosphate hydrolases"/>
    <property type="match status" value="1"/>
</dbReference>
<dbReference type="InterPro" id="IPR026634">
    <property type="entry name" value="TPST-like"/>
</dbReference>
<protein>
    <recommendedName>
        <fullName evidence="4">Sulfotransferase</fullName>
    </recommendedName>
</protein>
<dbReference type="Pfam" id="PF13469">
    <property type="entry name" value="Sulfotransfer_3"/>
    <property type="match status" value="1"/>
</dbReference>
<organism evidence="2 3">
    <name type="scientific">Aliiglaciecola lipolytica E3</name>
    <dbReference type="NCBI Taxonomy" id="1127673"/>
    <lineage>
        <taxon>Bacteria</taxon>
        <taxon>Pseudomonadati</taxon>
        <taxon>Pseudomonadota</taxon>
        <taxon>Gammaproteobacteria</taxon>
        <taxon>Alteromonadales</taxon>
        <taxon>Alteromonadaceae</taxon>
        <taxon>Aliiglaciecola</taxon>
    </lineage>
</organism>
<sequence>MLAPIFIFSLPRSGSTLLQRTLSGHPDIATSSEPWILLPFCYSTNSEGVLSEYIHHTSYRAINDFVNSVGKERYSSELAKFVTSLYESLCTNDEKYFIDKTPRYYLIINEIKYLFPNAKIIFLFRNPVHVLGSIIDTFSNRGLKKIHAYDIDMTIGFEMLSNGFESLKDEAYFLRYEEFVTSPEKHLIEICQYLELEFQPEMLSSLSGRKITGNMGDPVKSNTSRNIDSSSMNKWKKSCAGIYRKRVVKKYIKNIEERAFESQGYSKQLILEEVSGLEGHFHSFINDIIHYNLGRIINIFKLNIFRGKSYRVWTKRKYLG</sequence>
<keyword evidence="3" id="KW-1185">Reference proteome</keyword>
<dbReference type="PANTHER" id="PTHR12788">
    <property type="entry name" value="PROTEIN-TYROSINE SULFOTRANSFERASE 2"/>
    <property type="match status" value="1"/>
</dbReference>
<dbReference type="GO" id="GO:0008476">
    <property type="term" value="F:protein-tyrosine sulfotransferase activity"/>
    <property type="evidence" value="ECO:0007669"/>
    <property type="project" value="InterPro"/>
</dbReference>
<evidence type="ECO:0000313" key="2">
    <source>
        <dbReference type="EMBL" id="GAC16444.1"/>
    </source>
</evidence>
<name>K6X763_9ALTE</name>
<dbReference type="EMBL" id="BAEN01000075">
    <property type="protein sequence ID" value="GAC16444.1"/>
    <property type="molecule type" value="Genomic_DNA"/>
</dbReference>
<dbReference type="PANTHER" id="PTHR12788:SF10">
    <property type="entry name" value="PROTEIN-TYROSINE SULFOTRANSFERASE"/>
    <property type="match status" value="1"/>
</dbReference>
<evidence type="ECO:0000313" key="3">
    <source>
        <dbReference type="Proteomes" id="UP000006334"/>
    </source>
</evidence>
<evidence type="ECO:0008006" key="4">
    <source>
        <dbReference type="Google" id="ProtNLM"/>
    </source>
</evidence>
<accession>K6X763</accession>
<reference evidence="2 3" key="1">
    <citation type="journal article" date="2017" name="Antonie Van Leeuwenhoek">
        <title>Rhizobium rhizosphaerae sp. nov., a novel species isolated from rice rhizosphere.</title>
        <authorList>
            <person name="Zhao J.J."/>
            <person name="Zhang J."/>
            <person name="Zhang R.J."/>
            <person name="Zhang C.W."/>
            <person name="Yin H.Q."/>
            <person name="Zhang X.X."/>
        </authorList>
    </citation>
    <scope>NUCLEOTIDE SEQUENCE [LARGE SCALE GENOMIC DNA]</scope>
    <source>
        <strain evidence="2 3">E3</strain>
    </source>
</reference>
<dbReference type="STRING" id="1127673.GLIP_3833"/>
<gene>
    <name evidence="2" type="ORF">GLIP_3833</name>
</gene>
<dbReference type="AlphaFoldDB" id="K6X763"/>
<dbReference type="SUPFAM" id="SSF52540">
    <property type="entry name" value="P-loop containing nucleoside triphosphate hydrolases"/>
    <property type="match status" value="1"/>
</dbReference>
<dbReference type="eggNOG" id="COG0457">
    <property type="taxonomic scope" value="Bacteria"/>
</dbReference>
<dbReference type="RefSeq" id="WP_008846246.1">
    <property type="nucleotide sequence ID" value="NZ_BAEN01000075.1"/>
</dbReference>
<dbReference type="Proteomes" id="UP000006334">
    <property type="component" value="Unassembled WGS sequence"/>
</dbReference>